<dbReference type="PROSITE" id="PS51892">
    <property type="entry name" value="SUBTILASE"/>
    <property type="match status" value="1"/>
</dbReference>
<comment type="similarity">
    <text evidence="1 5 6">Belongs to the peptidase S8 family.</text>
</comment>
<dbReference type="InterPro" id="IPR036852">
    <property type="entry name" value="Peptidase_S8/S53_dom_sf"/>
</dbReference>
<dbReference type="Pfam" id="PF05922">
    <property type="entry name" value="Inhibitor_I9"/>
    <property type="match status" value="1"/>
</dbReference>
<evidence type="ECO:0000259" key="9">
    <source>
        <dbReference type="Pfam" id="PF05922"/>
    </source>
</evidence>
<sequence length="498" mass="52550">MIKKTLALLTLAASTLATPIFTQELAPIYGQAHIDGVTDPRVHNSYIVVLKDGVETSSHLTTLAHSLSKRSGAGRFGHIYNLDHAGDSIFNGYSLHDVDEDAVHLLRANPEIDHIERDSIAHTQDIYQGLDEVSDLAETFDADSPATQKGAPWGLARISHHNPLSLSTFNKYVYDPHGGEGVNVYIVDTGINTAHVEFEGRAHWGKTMPMGDVDEDGNGHGSHCAGTIGSRKYGVAKKAQLYAVKVLGSAGSGTMSDVVAGVLWAAQDAKSKADAAVEELRQTGSTSHKGSVANMSLGGGKSPALDRAVDKAVESGLAFAVAAGNDNRDACEYSPAASQKAVTVGASTLWDERAYFSNVGKCVDIFAPGLNILSVWNSGPNSINTISGTSMASPHTAGALAYLLSLHANAAHKSFANSVSQEMYDTGIKTVFDTIGGLLPGWLDWFKPKPSAPLPPTPEPISPAFLKQSLLELAGRGLLTDVEQGSPNLLLFNNATSA</sequence>
<dbReference type="InterPro" id="IPR000209">
    <property type="entry name" value="Peptidase_S8/S53_dom"/>
</dbReference>
<feature type="active site" description="Charge relay system" evidence="5">
    <location>
        <position position="220"/>
    </location>
</feature>
<evidence type="ECO:0000256" key="7">
    <source>
        <dbReference type="SAM" id="SignalP"/>
    </source>
</evidence>
<evidence type="ECO:0008006" key="12">
    <source>
        <dbReference type="Google" id="ProtNLM"/>
    </source>
</evidence>
<dbReference type="SUPFAM" id="SSF52743">
    <property type="entry name" value="Subtilisin-like"/>
    <property type="match status" value="1"/>
</dbReference>
<dbReference type="Proteomes" id="UP000310689">
    <property type="component" value="Unassembled WGS sequence"/>
</dbReference>
<keyword evidence="2 5" id="KW-0645">Protease</keyword>
<evidence type="ECO:0000256" key="6">
    <source>
        <dbReference type="RuleBase" id="RU003355"/>
    </source>
</evidence>
<dbReference type="GO" id="GO:0006508">
    <property type="term" value="P:proteolysis"/>
    <property type="evidence" value="ECO:0007669"/>
    <property type="project" value="UniProtKB-KW"/>
</dbReference>
<dbReference type="InterPro" id="IPR037045">
    <property type="entry name" value="S8pro/Inhibitor_I9_sf"/>
</dbReference>
<dbReference type="PRINTS" id="PR00723">
    <property type="entry name" value="SUBTILISIN"/>
</dbReference>
<dbReference type="SUPFAM" id="SSF54897">
    <property type="entry name" value="Protease propeptides/inhibitors"/>
    <property type="match status" value="1"/>
</dbReference>
<dbReference type="InterPro" id="IPR050131">
    <property type="entry name" value="Peptidase_S8_subtilisin-like"/>
</dbReference>
<protein>
    <recommendedName>
        <fullName evidence="12">Peptidase S8/S53 domain-containing protein</fullName>
    </recommendedName>
</protein>
<dbReference type="InterPro" id="IPR022398">
    <property type="entry name" value="Peptidase_S8_His-AS"/>
</dbReference>
<comment type="caution">
    <text evidence="10">The sequence shown here is derived from an EMBL/GenBank/DDBJ whole genome shotgun (WGS) entry which is preliminary data.</text>
</comment>
<dbReference type="AlphaFoldDB" id="A0A4T0IUA1"/>
<reference evidence="10 11" key="1">
    <citation type="submission" date="2019-03" db="EMBL/GenBank/DDBJ databases">
        <title>Sequencing 23 genomes of Wallemia ichthyophaga.</title>
        <authorList>
            <person name="Gostincar C."/>
        </authorList>
    </citation>
    <scope>NUCLEOTIDE SEQUENCE [LARGE SCALE GENOMIC DNA]</scope>
    <source>
        <strain evidence="10 11">EXF-6200</strain>
    </source>
</reference>
<dbReference type="EMBL" id="SPOI01000249">
    <property type="protein sequence ID" value="TIB30815.1"/>
    <property type="molecule type" value="Genomic_DNA"/>
</dbReference>
<keyword evidence="3 5" id="KW-0378">Hydrolase</keyword>
<feature type="domain" description="Inhibitor I9" evidence="9">
    <location>
        <begin position="45"/>
        <end position="123"/>
    </location>
</feature>
<dbReference type="GO" id="GO:0005615">
    <property type="term" value="C:extracellular space"/>
    <property type="evidence" value="ECO:0007669"/>
    <property type="project" value="TreeGrafter"/>
</dbReference>
<keyword evidence="7" id="KW-0732">Signal</keyword>
<dbReference type="CDD" id="cd04077">
    <property type="entry name" value="Peptidases_S8_PCSK9_ProteinaseK_like"/>
    <property type="match status" value="1"/>
</dbReference>
<keyword evidence="4 5" id="KW-0720">Serine protease</keyword>
<accession>A0A4T0IUA1</accession>
<feature type="active site" description="Charge relay system" evidence="5">
    <location>
        <position position="390"/>
    </location>
</feature>
<feature type="active site" description="Charge relay system" evidence="5">
    <location>
        <position position="188"/>
    </location>
</feature>
<dbReference type="Pfam" id="PF00082">
    <property type="entry name" value="Peptidase_S8"/>
    <property type="match status" value="1"/>
</dbReference>
<evidence type="ECO:0000256" key="4">
    <source>
        <dbReference type="ARBA" id="ARBA00022825"/>
    </source>
</evidence>
<feature type="chain" id="PRO_5020778825" description="Peptidase S8/S53 domain-containing protein" evidence="7">
    <location>
        <begin position="18"/>
        <end position="498"/>
    </location>
</feature>
<dbReference type="PROSITE" id="PS00137">
    <property type="entry name" value="SUBTILASE_HIS"/>
    <property type="match status" value="1"/>
</dbReference>
<dbReference type="Gene3D" id="3.40.50.200">
    <property type="entry name" value="Peptidase S8/S53 domain"/>
    <property type="match status" value="1"/>
</dbReference>
<dbReference type="PROSITE" id="PS00136">
    <property type="entry name" value="SUBTILASE_ASP"/>
    <property type="match status" value="1"/>
</dbReference>
<dbReference type="InterPro" id="IPR023828">
    <property type="entry name" value="Peptidase_S8_Ser-AS"/>
</dbReference>
<evidence type="ECO:0000313" key="10">
    <source>
        <dbReference type="EMBL" id="TIB30815.1"/>
    </source>
</evidence>
<name>A0A4T0IUA1_WALIC</name>
<feature type="domain" description="Peptidase S8/S53" evidence="8">
    <location>
        <begin position="179"/>
        <end position="413"/>
    </location>
</feature>
<dbReference type="InterPro" id="IPR015500">
    <property type="entry name" value="Peptidase_S8_subtilisin-rel"/>
</dbReference>
<evidence type="ECO:0000256" key="2">
    <source>
        <dbReference type="ARBA" id="ARBA00022670"/>
    </source>
</evidence>
<dbReference type="PANTHER" id="PTHR43806:SF11">
    <property type="entry name" value="CEREVISIN-RELATED"/>
    <property type="match status" value="1"/>
</dbReference>
<evidence type="ECO:0000256" key="5">
    <source>
        <dbReference type="PROSITE-ProRule" id="PRU01240"/>
    </source>
</evidence>
<evidence type="ECO:0000256" key="3">
    <source>
        <dbReference type="ARBA" id="ARBA00022801"/>
    </source>
</evidence>
<evidence type="ECO:0000313" key="11">
    <source>
        <dbReference type="Proteomes" id="UP000310689"/>
    </source>
</evidence>
<dbReference type="PROSITE" id="PS00138">
    <property type="entry name" value="SUBTILASE_SER"/>
    <property type="match status" value="1"/>
</dbReference>
<dbReference type="InterPro" id="IPR023827">
    <property type="entry name" value="Peptidase_S8_Asp-AS"/>
</dbReference>
<evidence type="ECO:0000256" key="1">
    <source>
        <dbReference type="ARBA" id="ARBA00011073"/>
    </source>
</evidence>
<dbReference type="GO" id="GO:0004252">
    <property type="term" value="F:serine-type endopeptidase activity"/>
    <property type="evidence" value="ECO:0007669"/>
    <property type="project" value="UniProtKB-UniRule"/>
</dbReference>
<evidence type="ECO:0000259" key="8">
    <source>
        <dbReference type="Pfam" id="PF00082"/>
    </source>
</evidence>
<dbReference type="InterPro" id="IPR010259">
    <property type="entry name" value="S8pro/Inhibitor_I9"/>
</dbReference>
<gene>
    <name evidence="10" type="ORF">E3P86_03431</name>
</gene>
<proteinExistence type="inferred from homology"/>
<dbReference type="PANTHER" id="PTHR43806">
    <property type="entry name" value="PEPTIDASE S8"/>
    <property type="match status" value="1"/>
</dbReference>
<dbReference type="InterPro" id="IPR034193">
    <property type="entry name" value="PCSK9_ProteinaseK-like"/>
</dbReference>
<organism evidence="10 11">
    <name type="scientific">Wallemia ichthyophaga</name>
    <dbReference type="NCBI Taxonomy" id="245174"/>
    <lineage>
        <taxon>Eukaryota</taxon>
        <taxon>Fungi</taxon>
        <taxon>Dikarya</taxon>
        <taxon>Basidiomycota</taxon>
        <taxon>Wallemiomycotina</taxon>
        <taxon>Wallemiomycetes</taxon>
        <taxon>Wallemiales</taxon>
        <taxon>Wallemiaceae</taxon>
        <taxon>Wallemia</taxon>
    </lineage>
</organism>
<feature type="signal peptide" evidence="7">
    <location>
        <begin position="1"/>
        <end position="17"/>
    </location>
</feature>
<dbReference type="Gene3D" id="3.30.70.80">
    <property type="entry name" value="Peptidase S8 propeptide/proteinase inhibitor I9"/>
    <property type="match status" value="1"/>
</dbReference>